<evidence type="ECO:0000259" key="3">
    <source>
        <dbReference type="PROSITE" id="PS50968"/>
    </source>
</evidence>
<keyword evidence="5" id="KW-1185">Reference proteome</keyword>
<name>A0ABU9VUR0_9CLOT</name>
<dbReference type="Pfam" id="PF00364">
    <property type="entry name" value="Biotin_lipoyl"/>
    <property type="match status" value="1"/>
</dbReference>
<dbReference type="EMBL" id="JBCITM010000010">
    <property type="protein sequence ID" value="MEN1760908.1"/>
    <property type="molecule type" value="Genomic_DNA"/>
</dbReference>
<dbReference type="InterPro" id="IPR000089">
    <property type="entry name" value="Biotin_lipoyl"/>
</dbReference>
<dbReference type="SUPFAM" id="SSF51230">
    <property type="entry name" value="Single hybrid motif"/>
    <property type="match status" value="1"/>
</dbReference>
<gene>
    <name evidence="4" type="ORF">AAIG11_10500</name>
</gene>
<keyword evidence="1" id="KW-0092">Biotin</keyword>
<accession>A0ABU9VUR0</accession>
<proteinExistence type="predicted"/>
<reference evidence="4 5" key="1">
    <citation type="submission" date="2024-04" db="EMBL/GenBank/DDBJ databases">
        <title>Genome sequencing and metabolic network reconstruction of aminoacids and betaine degradation by Anoxynatronum sibiricum.</title>
        <authorList>
            <person name="Detkova E.N."/>
            <person name="Boltjanskaja Y.V."/>
            <person name="Mardanov A.V."/>
            <person name="Kevbrin V."/>
        </authorList>
    </citation>
    <scope>NUCLEOTIDE SEQUENCE [LARGE SCALE GENOMIC DNA]</scope>
    <source>
        <strain evidence="4 5">Z-7981</strain>
    </source>
</reference>
<sequence>MKKFSITVNGVNYEVDVEEIKDGVPAAPAAPRPQAAAPAPAAAPAAPKPAAAAPAPAAAAPAGGTTVEAPMPGNVWKIIVKEGQQVKEGETLIILEAMKMENEIPAPCDGVVASLHVAEGAAVNGGDLLVSLK</sequence>
<dbReference type="PANTHER" id="PTHR45266:SF3">
    <property type="entry name" value="OXALOACETATE DECARBOXYLASE ALPHA CHAIN"/>
    <property type="match status" value="1"/>
</dbReference>
<dbReference type="Gene3D" id="2.40.50.100">
    <property type="match status" value="1"/>
</dbReference>
<dbReference type="PANTHER" id="PTHR45266">
    <property type="entry name" value="OXALOACETATE DECARBOXYLASE ALPHA CHAIN"/>
    <property type="match status" value="1"/>
</dbReference>
<dbReference type="CDD" id="cd06850">
    <property type="entry name" value="biotinyl_domain"/>
    <property type="match status" value="1"/>
</dbReference>
<comment type="caution">
    <text evidence="4">The sequence shown here is derived from an EMBL/GenBank/DDBJ whole genome shotgun (WGS) entry which is preliminary data.</text>
</comment>
<evidence type="ECO:0000313" key="5">
    <source>
        <dbReference type="Proteomes" id="UP001407405"/>
    </source>
</evidence>
<evidence type="ECO:0000256" key="1">
    <source>
        <dbReference type="ARBA" id="ARBA00023267"/>
    </source>
</evidence>
<feature type="region of interest" description="Disordered" evidence="2">
    <location>
        <begin position="25"/>
        <end position="68"/>
    </location>
</feature>
<protein>
    <submittedName>
        <fullName evidence="4">Biotin/lipoyl-containing protein</fullName>
    </submittedName>
</protein>
<dbReference type="PROSITE" id="PS50968">
    <property type="entry name" value="BIOTINYL_LIPOYL"/>
    <property type="match status" value="1"/>
</dbReference>
<feature type="compositionally biased region" description="Low complexity" evidence="2">
    <location>
        <begin position="25"/>
        <end position="62"/>
    </location>
</feature>
<dbReference type="PROSITE" id="PS00188">
    <property type="entry name" value="BIOTIN"/>
    <property type="match status" value="1"/>
</dbReference>
<dbReference type="InterPro" id="IPR050709">
    <property type="entry name" value="Biotin_Carboxyl_Carrier/Decarb"/>
</dbReference>
<organism evidence="4 5">
    <name type="scientific">Anoxynatronum sibiricum</name>
    <dbReference type="NCBI Taxonomy" id="210623"/>
    <lineage>
        <taxon>Bacteria</taxon>
        <taxon>Bacillati</taxon>
        <taxon>Bacillota</taxon>
        <taxon>Clostridia</taxon>
        <taxon>Eubacteriales</taxon>
        <taxon>Clostridiaceae</taxon>
        <taxon>Anoxynatronum</taxon>
    </lineage>
</organism>
<dbReference type="InterPro" id="IPR011053">
    <property type="entry name" value="Single_hybrid_motif"/>
</dbReference>
<evidence type="ECO:0000313" key="4">
    <source>
        <dbReference type="EMBL" id="MEN1760908.1"/>
    </source>
</evidence>
<dbReference type="Proteomes" id="UP001407405">
    <property type="component" value="Unassembled WGS sequence"/>
</dbReference>
<dbReference type="InterPro" id="IPR001882">
    <property type="entry name" value="Biotin_BS"/>
</dbReference>
<dbReference type="RefSeq" id="WP_343186231.1">
    <property type="nucleotide sequence ID" value="NZ_JBCITM010000010.1"/>
</dbReference>
<evidence type="ECO:0000256" key="2">
    <source>
        <dbReference type="SAM" id="MobiDB-lite"/>
    </source>
</evidence>
<feature type="domain" description="Lipoyl-binding" evidence="3">
    <location>
        <begin position="59"/>
        <end position="133"/>
    </location>
</feature>